<dbReference type="Proteomes" id="UP001432027">
    <property type="component" value="Unassembled WGS sequence"/>
</dbReference>
<dbReference type="AlphaFoldDB" id="A0AAV5S8A7"/>
<keyword evidence="2" id="KW-1185">Reference proteome</keyword>
<accession>A0AAV5S8A7</accession>
<dbReference type="EMBL" id="BTSX01000001">
    <property type="protein sequence ID" value="GMS78250.1"/>
    <property type="molecule type" value="Genomic_DNA"/>
</dbReference>
<proteinExistence type="predicted"/>
<reference evidence="1" key="1">
    <citation type="submission" date="2023-10" db="EMBL/GenBank/DDBJ databases">
        <title>Genome assembly of Pristionchus species.</title>
        <authorList>
            <person name="Yoshida K."/>
            <person name="Sommer R.J."/>
        </authorList>
    </citation>
    <scope>NUCLEOTIDE SEQUENCE</scope>
    <source>
        <strain evidence="1">RS0144</strain>
    </source>
</reference>
<feature type="non-terminal residue" evidence="1">
    <location>
        <position position="201"/>
    </location>
</feature>
<organism evidence="1 2">
    <name type="scientific">Pristionchus entomophagus</name>
    <dbReference type="NCBI Taxonomy" id="358040"/>
    <lineage>
        <taxon>Eukaryota</taxon>
        <taxon>Metazoa</taxon>
        <taxon>Ecdysozoa</taxon>
        <taxon>Nematoda</taxon>
        <taxon>Chromadorea</taxon>
        <taxon>Rhabditida</taxon>
        <taxon>Rhabditina</taxon>
        <taxon>Diplogasteromorpha</taxon>
        <taxon>Diplogasteroidea</taxon>
        <taxon>Neodiplogasteridae</taxon>
        <taxon>Pristionchus</taxon>
    </lineage>
</organism>
<gene>
    <name evidence="1" type="ORF">PENTCL1PPCAC_425</name>
</gene>
<sequence length="201" mass="23315">MLVNVGLMNDILAKRVRNIDVKMEVHEGPEPSTREYKKEFLPAICRQVLISICEQVWHHKRRRIAFDDEDMVAFTHERLRANGLGQQLLRFGTRRRYERALLAELSVCAGNWKKALIDKLLASLNIWNFHATMADLTLMIKEEASSKPMSQQQSAIQAEALMGEIAKCCRELFLQAHKRDEIIMKKDERFTFTALSNLIFI</sequence>
<protein>
    <submittedName>
        <fullName evidence="1">Uncharacterized protein</fullName>
    </submittedName>
</protein>
<comment type="caution">
    <text evidence="1">The sequence shown here is derived from an EMBL/GenBank/DDBJ whole genome shotgun (WGS) entry which is preliminary data.</text>
</comment>
<name>A0AAV5S8A7_9BILA</name>
<evidence type="ECO:0000313" key="2">
    <source>
        <dbReference type="Proteomes" id="UP001432027"/>
    </source>
</evidence>
<evidence type="ECO:0000313" key="1">
    <source>
        <dbReference type="EMBL" id="GMS78250.1"/>
    </source>
</evidence>